<dbReference type="OMA" id="FYCIDKQ"/>
<dbReference type="InterPro" id="IPR050914">
    <property type="entry name" value="snRNP_SmB/NAA38-like"/>
</dbReference>
<dbReference type="InterPro" id="IPR034110">
    <property type="entry name" value="LSMD1_Sm"/>
</dbReference>
<keyword evidence="3" id="KW-1185">Reference proteome</keyword>
<dbReference type="InterPro" id="IPR010920">
    <property type="entry name" value="LSM_dom_sf"/>
</dbReference>
<dbReference type="STRING" id="88036.D8QXH8"/>
<dbReference type="GO" id="GO:0031417">
    <property type="term" value="C:NatC complex"/>
    <property type="evidence" value="ECO:0007669"/>
    <property type="project" value="InterPro"/>
</dbReference>
<dbReference type="InParanoid" id="D8QXH8"/>
<dbReference type="FunCoup" id="D8QXH8">
    <property type="interactions" value="581"/>
</dbReference>
<dbReference type="PANTHER" id="PTHR10701:SF5">
    <property type="entry name" value="N-ALPHA-ACETYLTRANSFERASE 38, NATC AUXILIARY SUBUNIT"/>
    <property type="match status" value="1"/>
</dbReference>
<accession>D8QXH8</accession>
<dbReference type="CDD" id="cd06168">
    <property type="entry name" value="LSMD1"/>
    <property type="match status" value="1"/>
</dbReference>
<sequence length="96" mass="10549">MEGGGVEVEERASVKQCRKLLYRSMRIGVADGRIFVGKFHCLDKQGNIILYDTLEQRQGAGTESRSLGLVLIPTHCRVSCHVECSLGENLSALSLN</sequence>
<feature type="domain" description="Sm" evidence="1">
    <location>
        <begin position="18"/>
        <end position="72"/>
    </location>
</feature>
<dbReference type="eggNOG" id="ENOG502S1RC">
    <property type="taxonomic scope" value="Eukaryota"/>
</dbReference>
<dbReference type="EMBL" id="GL377568">
    <property type="protein sequence ID" value="EFJ35420.1"/>
    <property type="molecule type" value="Genomic_DNA"/>
</dbReference>
<name>D8QXH8_SELML</name>
<dbReference type="AlphaFoldDB" id="D8QXH8"/>
<evidence type="ECO:0000259" key="1">
    <source>
        <dbReference type="Pfam" id="PF01423"/>
    </source>
</evidence>
<dbReference type="PANTHER" id="PTHR10701">
    <property type="entry name" value="SMALL NUCLEAR RIBONUCLEOPROTEIN-ASSOCIATED PROTEIN B AND N"/>
    <property type="match status" value="1"/>
</dbReference>
<gene>
    <name evidence="2" type="ORF">SELMODRAFT_80458</name>
</gene>
<dbReference type="KEGG" id="smo:SELMODRAFT_80458"/>
<organism evidence="3">
    <name type="scientific">Selaginella moellendorffii</name>
    <name type="common">Spikemoss</name>
    <dbReference type="NCBI Taxonomy" id="88036"/>
    <lineage>
        <taxon>Eukaryota</taxon>
        <taxon>Viridiplantae</taxon>
        <taxon>Streptophyta</taxon>
        <taxon>Embryophyta</taxon>
        <taxon>Tracheophyta</taxon>
        <taxon>Lycopodiopsida</taxon>
        <taxon>Selaginellales</taxon>
        <taxon>Selaginellaceae</taxon>
        <taxon>Selaginella</taxon>
    </lineage>
</organism>
<dbReference type="Gramene" id="EFJ35420">
    <property type="protein sequence ID" value="EFJ35420"/>
    <property type="gene ID" value="SELMODRAFT_80458"/>
</dbReference>
<protein>
    <recommendedName>
        <fullName evidence="1">Sm domain-containing protein</fullName>
    </recommendedName>
</protein>
<proteinExistence type="predicted"/>
<dbReference type="InterPro" id="IPR001163">
    <property type="entry name" value="Sm_dom_euk/arc"/>
</dbReference>
<dbReference type="OrthoDB" id="368909at2759"/>
<dbReference type="SUPFAM" id="SSF50182">
    <property type="entry name" value="Sm-like ribonucleoproteins"/>
    <property type="match status" value="1"/>
</dbReference>
<dbReference type="HOGENOM" id="CLU_140600_1_0_1"/>
<evidence type="ECO:0000313" key="3">
    <source>
        <dbReference type="Proteomes" id="UP000001514"/>
    </source>
</evidence>
<evidence type="ECO:0000313" key="2">
    <source>
        <dbReference type="EMBL" id="EFJ35420.1"/>
    </source>
</evidence>
<dbReference type="Proteomes" id="UP000001514">
    <property type="component" value="Unassembled WGS sequence"/>
</dbReference>
<reference evidence="2 3" key="1">
    <citation type="journal article" date="2011" name="Science">
        <title>The Selaginella genome identifies genetic changes associated with the evolution of vascular plants.</title>
        <authorList>
            <person name="Banks J.A."/>
            <person name="Nishiyama T."/>
            <person name="Hasebe M."/>
            <person name="Bowman J.L."/>
            <person name="Gribskov M."/>
            <person name="dePamphilis C."/>
            <person name="Albert V.A."/>
            <person name="Aono N."/>
            <person name="Aoyama T."/>
            <person name="Ambrose B.A."/>
            <person name="Ashton N.W."/>
            <person name="Axtell M.J."/>
            <person name="Barker E."/>
            <person name="Barker M.S."/>
            <person name="Bennetzen J.L."/>
            <person name="Bonawitz N.D."/>
            <person name="Chapple C."/>
            <person name="Cheng C."/>
            <person name="Correa L.G."/>
            <person name="Dacre M."/>
            <person name="DeBarry J."/>
            <person name="Dreyer I."/>
            <person name="Elias M."/>
            <person name="Engstrom E.M."/>
            <person name="Estelle M."/>
            <person name="Feng L."/>
            <person name="Finet C."/>
            <person name="Floyd S.K."/>
            <person name="Frommer W.B."/>
            <person name="Fujita T."/>
            <person name="Gramzow L."/>
            <person name="Gutensohn M."/>
            <person name="Harholt J."/>
            <person name="Hattori M."/>
            <person name="Heyl A."/>
            <person name="Hirai T."/>
            <person name="Hiwatashi Y."/>
            <person name="Ishikawa M."/>
            <person name="Iwata M."/>
            <person name="Karol K.G."/>
            <person name="Koehler B."/>
            <person name="Kolukisaoglu U."/>
            <person name="Kubo M."/>
            <person name="Kurata T."/>
            <person name="Lalonde S."/>
            <person name="Li K."/>
            <person name="Li Y."/>
            <person name="Litt A."/>
            <person name="Lyons E."/>
            <person name="Manning G."/>
            <person name="Maruyama T."/>
            <person name="Michael T.P."/>
            <person name="Mikami K."/>
            <person name="Miyazaki S."/>
            <person name="Morinaga S."/>
            <person name="Murata T."/>
            <person name="Mueller-Roeber B."/>
            <person name="Nelson D.R."/>
            <person name="Obara M."/>
            <person name="Oguri Y."/>
            <person name="Olmstead R.G."/>
            <person name="Onodera N."/>
            <person name="Petersen B.L."/>
            <person name="Pils B."/>
            <person name="Prigge M."/>
            <person name="Rensing S.A."/>
            <person name="Riano-Pachon D.M."/>
            <person name="Roberts A.W."/>
            <person name="Sato Y."/>
            <person name="Scheller H.V."/>
            <person name="Schulz B."/>
            <person name="Schulz C."/>
            <person name="Shakirov E.V."/>
            <person name="Shibagaki N."/>
            <person name="Shinohara N."/>
            <person name="Shippen D.E."/>
            <person name="Soerensen I."/>
            <person name="Sotooka R."/>
            <person name="Sugimoto N."/>
            <person name="Sugita M."/>
            <person name="Sumikawa N."/>
            <person name="Tanurdzic M."/>
            <person name="Theissen G."/>
            <person name="Ulvskov P."/>
            <person name="Wakazuki S."/>
            <person name="Weng J.K."/>
            <person name="Willats W.W."/>
            <person name="Wipf D."/>
            <person name="Wolf P.G."/>
            <person name="Yang L."/>
            <person name="Zimmer A.D."/>
            <person name="Zhu Q."/>
            <person name="Mitros T."/>
            <person name="Hellsten U."/>
            <person name="Loque D."/>
            <person name="Otillar R."/>
            <person name="Salamov A."/>
            <person name="Schmutz J."/>
            <person name="Shapiro H."/>
            <person name="Lindquist E."/>
            <person name="Lucas S."/>
            <person name="Rokhsar D."/>
            <person name="Grigoriev I.V."/>
        </authorList>
    </citation>
    <scope>NUCLEOTIDE SEQUENCE [LARGE SCALE GENOMIC DNA]</scope>
</reference>
<dbReference type="Gene3D" id="2.30.30.100">
    <property type="match status" value="1"/>
</dbReference>
<dbReference type="Pfam" id="PF01423">
    <property type="entry name" value="LSM"/>
    <property type="match status" value="1"/>
</dbReference>